<dbReference type="EC" id="4.1.99.22" evidence="2"/>
<dbReference type="OrthoDB" id="9763993at2"/>
<evidence type="ECO:0000256" key="6">
    <source>
        <dbReference type="ARBA" id="ARBA00022741"/>
    </source>
</evidence>
<proteinExistence type="predicted"/>
<evidence type="ECO:0000256" key="10">
    <source>
        <dbReference type="ARBA" id="ARBA00023150"/>
    </source>
</evidence>
<dbReference type="InterPro" id="IPR006638">
    <property type="entry name" value="Elp3/MiaA/NifB-like_rSAM"/>
</dbReference>
<dbReference type="GO" id="GO:0061798">
    <property type="term" value="F:GTP 3',8'-cyclase activity"/>
    <property type="evidence" value="ECO:0007669"/>
    <property type="project" value="UniProtKB-EC"/>
</dbReference>
<keyword evidence="10" id="KW-0501">Molybdenum cofactor biosynthesis</keyword>
<dbReference type="UniPathway" id="UPA00344"/>
<dbReference type="Pfam" id="PF06463">
    <property type="entry name" value="Mob_synth_C"/>
    <property type="match status" value="1"/>
</dbReference>
<evidence type="ECO:0000256" key="4">
    <source>
        <dbReference type="ARBA" id="ARBA00022691"/>
    </source>
</evidence>
<keyword evidence="7" id="KW-0408">Iron</keyword>
<keyword evidence="5" id="KW-0479">Metal-binding</keyword>
<dbReference type="EMBL" id="PSYR01000002">
    <property type="protein sequence ID" value="RCN56271.1"/>
    <property type="molecule type" value="Genomic_DNA"/>
</dbReference>
<dbReference type="InterPro" id="IPR058240">
    <property type="entry name" value="rSAM_sf"/>
</dbReference>
<evidence type="ECO:0000256" key="8">
    <source>
        <dbReference type="ARBA" id="ARBA00023014"/>
    </source>
</evidence>
<keyword evidence="14" id="KW-1185">Reference proteome</keyword>
<reference evidence="13 14" key="1">
    <citation type="submission" date="2018-02" db="EMBL/GenBank/DDBJ databases">
        <title>Insights into the biology of acidophilic members of the Acidiferrobacteraceae family derived from comparative genomic analyses.</title>
        <authorList>
            <person name="Issotta F."/>
            <person name="Thyssen C."/>
            <person name="Mena C."/>
            <person name="Moya A."/>
            <person name="Bellenberg S."/>
            <person name="Sproer C."/>
            <person name="Covarrubias P.C."/>
            <person name="Sand W."/>
            <person name="Quatrini R."/>
            <person name="Vera M."/>
        </authorList>
    </citation>
    <scope>NUCLEOTIDE SEQUENCE [LARGE SCALE GENOMIC DNA]</scope>
    <source>
        <strain evidence="14">m-1</strain>
    </source>
</reference>
<dbReference type="GO" id="GO:0051539">
    <property type="term" value="F:4 iron, 4 sulfur cluster binding"/>
    <property type="evidence" value="ECO:0007669"/>
    <property type="project" value="UniProtKB-KW"/>
</dbReference>
<evidence type="ECO:0000256" key="7">
    <source>
        <dbReference type="ARBA" id="ARBA00023004"/>
    </source>
</evidence>
<comment type="catalytic activity">
    <reaction evidence="12">
        <text>GTP + AH2 + S-adenosyl-L-methionine = (8S)-3',8-cyclo-7,8-dihydroguanosine 5'-triphosphate + 5'-deoxyadenosine + L-methionine + A + H(+)</text>
        <dbReference type="Rhea" id="RHEA:49576"/>
        <dbReference type="ChEBI" id="CHEBI:13193"/>
        <dbReference type="ChEBI" id="CHEBI:15378"/>
        <dbReference type="ChEBI" id="CHEBI:17319"/>
        <dbReference type="ChEBI" id="CHEBI:17499"/>
        <dbReference type="ChEBI" id="CHEBI:37565"/>
        <dbReference type="ChEBI" id="CHEBI:57844"/>
        <dbReference type="ChEBI" id="CHEBI:59789"/>
        <dbReference type="ChEBI" id="CHEBI:131766"/>
        <dbReference type="EC" id="4.1.99.22"/>
    </reaction>
</comment>
<dbReference type="PROSITE" id="PS01305">
    <property type="entry name" value="MOAA_NIFB_PQQE"/>
    <property type="match status" value="1"/>
</dbReference>
<dbReference type="PANTHER" id="PTHR22960">
    <property type="entry name" value="MOLYBDOPTERIN COFACTOR SYNTHESIS PROTEIN A"/>
    <property type="match status" value="1"/>
</dbReference>
<dbReference type="InterPro" id="IPR013483">
    <property type="entry name" value="MoaA"/>
</dbReference>
<keyword evidence="4" id="KW-0949">S-adenosyl-L-methionine</keyword>
<sequence>MAGTGALVPQAEDLHDRFGRRISYLRVSLTEHCNLRCRYCSPEKGTPRFARKDHLAPAELDQLLSVFRSLGVRHMRFTGGEPLLYPWLCDRIAHARSLGIEKLSVSTNGYLLDRLAGALAAAGLKRLNVSLDSLVPERFARITRGGDVNRVLRGLFIARESIPHIKLNAVLLKDENFDEIPALVDFALAEGFDIQFIETMPLGIAGSTSRADSYVSVAEAEARIARTHALIARPRAPDDGPSRRFGVAGFANAIGFISPISQNFCAGCNRVRLTSTGRLVYCLGQDDGVDLLAPLRAGLTPKALADLIRDKVWHEKPERHTFNDEPGRAAPVYMMRLGG</sequence>
<evidence type="ECO:0000313" key="13">
    <source>
        <dbReference type="EMBL" id="RCN56271.1"/>
    </source>
</evidence>
<dbReference type="InterPro" id="IPR050105">
    <property type="entry name" value="MoCo_biosynth_MoaA/MoaC"/>
</dbReference>
<keyword evidence="8" id="KW-0411">Iron-sulfur</keyword>
<dbReference type="GO" id="GO:0061799">
    <property type="term" value="F:cyclic pyranopterin monophosphate synthase activity"/>
    <property type="evidence" value="ECO:0007669"/>
    <property type="project" value="TreeGrafter"/>
</dbReference>
<evidence type="ECO:0000256" key="2">
    <source>
        <dbReference type="ARBA" id="ARBA00012167"/>
    </source>
</evidence>
<evidence type="ECO:0000256" key="5">
    <source>
        <dbReference type="ARBA" id="ARBA00022723"/>
    </source>
</evidence>
<gene>
    <name evidence="13" type="primary">moaA</name>
    <name evidence="13" type="ORF">C4900_10535</name>
</gene>
<dbReference type="InterPro" id="IPR000385">
    <property type="entry name" value="MoaA_NifB_PqqE_Fe-S-bd_CS"/>
</dbReference>
<dbReference type="PANTHER" id="PTHR22960:SF0">
    <property type="entry name" value="MOLYBDENUM COFACTOR BIOSYNTHESIS PROTEIN 1"/>
    <property type="match status" value="1"/>
</dbReference>
<comment type="cofactor">
    <cofactor evidence="1">
        <name>[4Fe-4S] cluster</name>
        <dbReference type="ChEBI" id="CHEBI:49883"/>
    </cofactor>
</comment>
<dbReference type="RefSeq" id="WP_065970443.1">
    <property type="nucleotide sequence ID" value="NZ_CP080624.1"/>
</dbReference>
<evidence type="ECO:0000313" key="14">
    <source>
        <dbReference type="Proteomes" id="UP000253250"/>
    </source>
</evidence>
<dbReference type="InterPro" id="IPR013785">
    <property type="entry name" value="Aldolase_TIM"/>
</dbReference>
<organism evidence="13 14">
    <name type="scientific">Acidiferrobacter thiooxydans</name>
    <dbReference type="NCBI Taxonomy" id="163359"/>
    <lineage>
        <taxon>Bacteria</taxon>
        <taxon>Pseudomonadati</taxon>
        <taxon>Pseudomonadota</taxon>
        <taxon>Gammaproteobacteria</taxon>
        <taxon>Acidiferrobacterales</taxon>
        <taxon>Acidiferrobacteraceae</taxon>
        <taxon>Acidiferrobacter</taxon>
    </lineage>
</organism>
<dbReference type="AlphaFoldDB" id="A0A1C2G1D3"/>
<dbReference type="SFLD" id="SFLDG01067">
    <property type="entry name" value="SPASM/twitch_domain_containing"/>
    <property type="match status" value="1"/>
</dbReference>
<dbReference type="NCBIfam" id="TIGR02666">
    <property type="entry name" value="moaA"/>
    <property type="match status" value="1"/>
</dbReference>
<keyword evidence="11" id="KW-0456">Lyase</keyword>
<protein>
    <recommendedName>
        <fullName evidence="2">GTP 3',8-cyclase</fullName>
        <ecNumber evidence="2">4.1.99.22</ecNumber>
    </recommendedName>
</protein>
<dbReference type="CDD" id="cd01335">
    <property type="entry name" value="Radical_SAM"/>
    <property type="match status" value="1"/>
</dbReference>
<dbReference type="STRING" id="163359.A9R16_12080"/>
<dbReference type="SUPFAM" id="SSF102114">
    <property type="entry name" value="Radical SAM enzymes"/>
    <property type="match status" value="1"/>
</dbReference>
<dbReference type="SFLD" id="SFLDG01383">
    <property type="entry name" value="cyclic_pyranopterin_phosphate"/>
    <property type="match status" value="1"/>
</dbReference>
<dbReference type="SFLD" id="SFLDG01386">
    <property type="entry name" value="main_SPASM_domain-containing"/>
    <property type="match status" value="1"/>
</dbReference>
<comment type="caution">
    <text evidence="13">The sequence shown here is derived from an EMBL/GenBank/DDBJ whole genome shotgun (WGS) entry which is preliminary data.</text>
</comment>
<dbReference type="Pfam" id="PF04055">
    <property type="entry name" value="Radical_SAM"/>
    <property type="match status" value="1"/>
</dbReference>
<keyword evidence="9" id="KW-0342">GTP-binding</keyword>
<evidence type="ECO:0000256" key="1">
    <source>
        <dbReference type="ARBA" id="ARBA00001966"/>
    </source>
</evidence>
<keyword evidence="6" id="KW-0547">Nucleotide-binding</keyword>
<evidence type="ECO:0000256" key="12">
    <source>
        <dbReference type="ARBA" id="ARBA00048697"/>
    </source>
</evidence>
<dbReference type="InterPro" id="IPR007197">
    <property type="entry name" value="rSAM"/>
</dbReference>
<dbReference type="InterPro" id="IPR010505">
    <property type="entry name" value="MoaA_twitch"/>
</dbReference>
<keyword evidence="3" id="KW-0004">4Fe-4S</keyword>
<evidence type="ECO:0000256" key="11">
    <source>
        <dbReference type="ARBA" id="ARBA00023239"/>
    </source>
</evidence>
<dbReference type="PROSITE" id="PS51918">
    <property type="entry name" value="RADICAL_SAM"/>
    <property type="match status" value="1"/>
</dbReference>
<dbReference type="Gene3D" id="3.20.20.70">
    <property type="entry name" value="Aldolase class I"/>
    <property type="match status" value="1"/>
</dbReference>
<evidence type="ECO:0000256" key="9">
    <source>
        <dbReference type="ARBA" id="ARBA00023134"/>
    </source>
</evidence>
<dbReference type="Proteomes" id="UP000253250">
    <property type="component" value="Unassembled WGS sequence"/>
</dbReference>
<name>A0A1C2G1D3_9GAMM</name>
<dbReference type="GO" id="GO:0046872">
    <property type="term" value="F:metal ion binding"/>
    <property type="evidence" value="ECO:0007669"/>
    <property type="project" value="UniProtKB-KW"/>
</dbReference>
<accession>A0A1C2G1D3</accession>
<dbReference type="GO" id="GO:0005525">
    <property type="term" value="F:GTP binding"/>
    <property type="evidence" value="ECO:0007669"/>
    <property type="project" value="UniProtKB-KW"/>
</dbReference>
<dbReference type="SMART" id="SM00729">
    <property type="entry name" value="Elp3"/>
    <property type="match status" value="1"/>
</dbReference>
<dbReference type="GO" id="GO:0006777">
    <property type="term" value="P:Mo-molybdopterin cofactor biosynthetic process"/>
    <property type="evidence" value="ECO:0007669"/>
    <property type="project" value="UniProtKB-KW"/>
</dbReference>
<evidence type="ECO:0000256" key="3">
    <source>
        <dbReference type="ARBA" id="ARBA00022485"/>
    </source>
</evidence>
<dbReference type="InterPro" id="IPR040064">
    <property type="entry name" value="MoaA-like"/>
</dbReference>
<dbReference type="SFLD" id="SFLDS00029">
    <property type="entry name" value="Radical_SAM"/>
    <property type="match status" value="1"/>
</dbReference>
<dbReference type="CDD" id="cd21117">
    <property type="entry name" value="Twitch_MoaA"/>
    <property type="match status" value="1"/>
</dbReference>